<comment type="subcellular location">
    <subcellularLocation>
        <location evidence="1">Membrane</location>
    </subcellularLocation>
</comment>
<sequence length="238" mass="27051">MIFPPDLVAALISLQELVRPFPPKNVQYLFRRAENFTATLMDIKSRGIYSMIIDVRPENLTAFLRADIEAYNLEDFQYNFVNITAYRMVDSENETVRDILRDMEKFQPFGQNILNRTNVIITEPALMFDAVYAFAHGLNDLQRSATLRPANVSCEDEVSWTEGTSLFNLISMVGEWSTSDGLNITNHNAFHDFGTTNITLRVTTIEGDGHCILFVKWKGCVFRLQGIILVIAGLEITL</sequence>
<dbReference type="EMBL" id="JABSTR010000011">
    <property type="protein sequence ID" value="KAH9381833.1"/>
    <property type="molecule type" value="Genomic_DNA"/>
</dbReference>
<dbReference type="InterPro" id="IPR028082">
    <property type="entry name" value="Peripla_BP_I"/>
</dbReference>
<dbReference type="GO" id="GO:0016020">
    <property type="term" value="C:membrane"/>
    <property type="evidence" value="ECO:0007669"/>
    <property type="project" value="UniProtKB-SubCell"/>
</dbReference>
<evidence type="ECO:0000313" key="7">
    <source>
        <dbReference type="Proteomes" id="UP000821853"/>
    </source>
</evidence>
<proteinExistence type="predicted"/>
<feature type="domain" description="Receptor ligand binding region" evidence="5">
    <location>
        <begin position="70"/>
        <end position="173"/>
    </location>
</feature>
<dbReference type="SUPFAM" id="SSF53822">
    <property type="entry name" value="Periplasmic binding protein-like I"/>
    <property type="match status" value="1"/>
</dbReference>
<evidence type="ECO:0000313" key="6">
    <source>
        <dbReference type="EMBL" id="KAH9381833.1"/>
    </source>
</evidence>
<evidence type="ECO:0000256" key="4">
    <source>
        <dbReference type="ARBA" id="ARBA00023136"/>
    </source>
</evidence>
<dbReference type="OrthoDB" id="6431905at2759"/>
<dbReference type="Proteomes" id="UP000821853">
    <property type="component" value="Chromosome 9"/>
</dbReference>
<dbReference type="InterPro" id="IPR001828">
    <property type="entry name" value="ANF_lig-bd_rcpt"/>
</dbReference>
<name>A0A9J6H479_HAELO</name>
<gene>
    <name evidence="6" type="ORF">HPB48_016348</name>
</gene>
<protein>
    <recommendedName>
        <fullName evidence="5">Receptor ligand binding region domain-containing protein</fullName>
    </recommendedName>
</protein>
<accession>A0A9J6H479</accession>
<keyword evidence="3" id="KW-1133">Transmembrane helix</keyword>
<evidence type="ECO:0000256" key="3">
    <source>
        <dbReference type="ARBA" id="ARBA00022989"/>
    </source>
</evidence>
<dbReference type="VEuPathDB" id="VectorBase:HLOH_051664"/>
<dbReference type="Gene3D" id="3.40.50.2300">
    <property type="match status" value="2"/>
</dbReference>
<organism evidence="6 7">
    <name type="scientific">Haemaphysalis longicornis</name>
    <name type="common">Bush tick</name>
    <dbReference type="NCBI Taxonomy" id="44386"/>
    <lineage>
        <taxon>Eukaryota</taxon>
        <taxon>Metazoa</taxon>
        <taxon>Ecdysozoa</taxon>
        <taxon>Arthropoda</taxon>
        <taxon>Chelicerata</taxon>
        <taxon>Arachnida</taxon>
        <taxon>Acari</taxon>
        <taxon>Parasitiformes</taxon>
        <taxon>Ixodida</taxon>
        <taxon>Ixodoidea</taxon>
        <taxon>Ixodidae</taxon>
        <taxon>Haemaphysalinae</taxon>
        <taxon>Haemaphysalis</taxon>
    </lineage>
</organism>
<reference evidence="6 7" key="1">
    <citation type="journal article" date="2020" name="Cell">
        <title>Large-Scale Comparative Analyses of Tick Genomes Elucidate Their Genetic Diversity and Vector Capacities.</title>
        <authorList>
            <consortium name="Tick Genome and Microbiome Consortium (TIGMIC)"/>
            <person name="Jia N."/>
            <person name="Wang J."/>
            <person name="Shi W."/>
            <person name="Du L."/>
            <person name="Sun Y."/>
            <person name="Zhan W."/>
            <person name="Jiang J.F."/>
            <person name="Wang Q."/>
            <person name="Zhang B."/>
            <person name="Ji P."/>
            <person name="Bell-Sakyi L."/>
            <person name="Cui X.M."/>
            <person name="Yuan T.T."/>
            <person name="Jiang B.G."/>
            <person name="Yang W.F."/>
            <person name="Lam T.T."/>
            <person name="Chang Q.C."/>
            <person name="Ding S.J."/>
            <person name="Wang X.J."/>
            <person name="Zhu J.G."/>
            <person name="Ruan X.D."/>
            <person name="Zhao L."/>
            <person name="Wei J.T."/>
            <person name="Ye R.Z."/>
            <person name="Que T.C."/>
            <person name="Du C.H."/>
            <person name="Zhou Y.H."/>
            <person name="Cheng J.X."/>
            <person name="Dai P.F."/>
            <person name="Guo W.B."/>
            <person name="Han X.H."/>
            <person name="Huang E.J."/>
            <person name="Li L.F."/>
            <person name="Wei W."/>
            <person name="Gao Y.C."/>
            <person name="Liu J.Z."/>
            <person name="Shao H.Z."/>
            <person name="Wang X."/>
            <person name="Wang C.C."/>
            <person name="Yang T.C."/>
            <person name="Huo Q.B."/>
            <person name="Li W."/>
            <person name="Chen H.Y."/>
            <person name="Chen S.E."/>
            <person name="Zhou L.G."/>
            <person name="Ni X.B."/>
            <person name="Tian J.H."/>
            <person name="Sheng Y."/>
            <person name="Liu T."/>
            <person name="Pan Y.S."/>
            <person name="Xia L.Y."/>
            <person name="Li J."/>
            <person name="Zhao F."/>
            <person name="Cao W.C."/>
        </authorList>
    </citation>
    <scope>NUCLEOTIDE SEQUENCE [LARGE SCALE GENOMIC DNA]</scope>
    <source>
        <strain evidence="6">HaeL-2018</strain>
    </source>
</reference>
<keyword evidence="7" id="KW-1185">Reference proteome</keyword>
<keyword evidence="4" id="KW-0472">Membrane</keyword>
<dbReference type="Pfam" id="PF01094">
    <property type="entry name" value="ANF_receptor"/>
    <property type="match status" value="1"/>
</dbReference>
<evidence type="ECO:0000256" key="2">
    <source>
        <dbReference type="ARBA" id="ARBA00022692"/>
    </source>
</evidence>
<evidence type="ECO:0000256" key="1">
    <source>
        <dbReference type="ARBA" id="ARBA00004370"/>
    </source>
</evidence>
<comment type="caution">
    <text evidence="6">The sequence shown here is derived from an EMBL/GenBank/DDBJ whole genome shotgun (WGS) entry which is preliminary data.</text>
</comment>
<keyword evidence="2" id="KW-0812">Transmembrane</keyword>
<dbReference type="OMA" id="CATIVHS"/>
<dbReference type="AlphaFoldDB" id="A0A9J6H479"/>
<evidence type="ECO:0000259" key="5">
    <source>
        <dbReference type="Pfam" id="PF01094"/>
    </source>
</evidence>